<feature type="domain" description="Hpc2-related" evidence="2">
    <location>
        <begin position="128"/>
        <end position="179"/>
    </location>
</feature>
<feature type="compositionally biased region" description="Low complexity" evidence="1">
    <location>
        <begin position="354"/>
        <end position="375"/>
    </location>
</feature>
<dbReference type="PANTHER" id="PTHR21669:SF10">
    <property type="entry name" value="UBINUCLEIN-2"/>
    <property type="match status" value="1"/>
</dbReference>
<dbReference type="PANTHER" id="PTHR21669">
    <property type="entry name" value="CAPZ-INTERACTING PROTEIN AND RELATED PROTEINS"/>
    <property type="match status" value="1"/>
</dbReference>
<feature type="region of interest" description="Disordered" evidence="1">
    <location>
        <begin position="179"/>
        <end position="309"/>
    </location>
</feature>
<sequence>MAEPRKVPFVTLSSPEPRKRRREDEAGSPGDLQPGGGGAGVLLAKDSGEVAAERRGITVRLNLRLSEPSDQASAEFNYCELLQALQKSSESAPFDPSDPFGDDEKERREVEALARKFESKYGGAGKKRRKDRLQDLIDIGFGYDETDPFIDNSEAYDELVPASLTTKLGGFYINTGTLQFRQASESEGEEGERKSKHYRKMKDGEDRAMKKRKRKDEGSSLEKEKKPRKNRVPKQPGVSALNAHRPDKKKRKKLMKDSLSLAAMLRRFTREKEEMRKKQALSGAALPPPQARPVPPPPPPSAAPAAAAELAPDPAVMSLLGSATDGDMLQDLLADLDFDRLLDASPTRSPEENGALPGAAAKGGPLGPRQGAGLLSPPPLPEGLPAPLLKRIEDLRAVSARRTLPPPLLV</sequence>
<dbReference type="Proteomes" id="UP000018468">
    <property type="component" value="Linkage group LG12"/>
</dbReference>
<evidence type="ECO:0000313" key="3">
    <source>
        <dbReference type="Ensembl" id="ENSLOCP00000014816.1"/>
    </source>
</evidence>
<feature type="region of interest" description="Disordered" evidence="1">
    <location>
        <begin position="1"/>
        <end position="42"/>
    </location>
</feature>
<dbReference type="AlphaFoldDB" id="W5N2F7"/>
<proteinExistence type="predicted"/>
<evidence type="ECO:0000313" key="4">
    <source>
        <dbReference type="Proteomes" id="UP000018468"/>
    </source>
</evidence>
<evidence type="ECO:0000259" key="2">
    <source>
        <dbReference type="Pfam" id="PF08729"/>
    </source>
</evidence>
<feature type="compositionally biased region" description="Basic and acidic residues" evidence="1">
    <location>
        <begin position="215"/>
        <end position="225"/>
    </location>
</feature>
<dbReference type="STRING" id="7918.ENSLOCP00000014816"/>
<dbReference type="Bgee" id="ENSLOCG00000012045">
    <property type="expression patterns" value="Expressed in camera-type eye and 10 other cell types or tissues"/>
</dbReference>
<name>W5N2F7_LEPOC</name>
<dbReference type="GeneTree" id="ENSGT00940000155858"/>
<protein>
    <submittedName>
        <fullName evidence="3">Ubinuclein-2-like</fullName>
    </submittedName>
</protein>
<reference evidence="3" key="2">
    <citation type="submission" date="2025-08" db="UniProtKB">
        <authorList>
            <consortium name="Ensembl"/>
        </authorList>
    </citation>
    <scope>IDENTIFICATION</scope>
</reference>
<organism evidence="3 4">
    <name type="scientific">Lepisosteus oculatus</name>
    <name type="common">Spotted gar</name>
    <dbReference type="NCBI Taxonomy" id="7918"/>
    <lineage>
        <taxon>Eukaryota</taxon>
        <taxon>Metazoa</taxon>
        <taxon>Chordata</taxon>
        <taxon>Craniata</taxon>
        <taxon>Vertebrata</taxon>
        <taxon>Euteleostomi</taxon>
        <taxon>Actinopterygii</taxon>
        <taxon>Neopterygii</taxon>
        <taxon>Holostei</taxon>
        <taxon>Semionotiformes</taxon>
        <taxon>Lepisosteidae</taxon>
        <taxon>Lepisosteus</taxon>
    </lineage>
</organism>
<dbReference type="InterPro" id="IPR014840">
    <property type="entry name" value="HRD"/>
</dbReference>
<dbReference type="EMBL" id="AHAT01039151">
    <property type="status" value="NOT_ANNOTATED_CDS"/>
    <property type="molecule type" value="Genomic_DNA"/>
</dbReference>
<dbReference type="HOGENOM" id="CLU_670768_0_0_1"/>
<feature type="compositionally biased region" description="Pro residues" evidence="1">
    <location>
        <begin position="286"/>
        <end position="302"/>
    </location>
</feature>
<dbReference type="Pfam" id="PF08729">
    <property type="entry name" value="HUN"/>
    <property type="match status" value="1"/>
</dbReference>
<reference evidence="3" key="3">
    <citation type="submission" date="2025-09" db="UniProtKB">
        <authorList>
            <consortium name="Ensembl"/>
        </authorList>
    </citation>
    <scope>IDENTIFICATION</scope>
</reference>
<feature type="region of interest" description="Disordered" evidence="1">
    <location>
        <begin position="87"/>
        <end position="107"/>
    </location>
</feature>
<dbReference type="EMBL" id="AHAT01039152">
    <property type="status" value="NOT_ANNOTATED_CDS"/>
    <property type="molecule type" value="Genomic_DNA"/>
</dbReference>
<keyword evidence="4" id="KW-1185">Reference proteome</keyword>
<feature type="compositionally biased region" description="Basic and acidic residues" evidence="1">
    <location>
        <begin position="268"/>
        <end position="277"/>
    </location>
</feature>
<evidence type="ECO:0000256" key="1">
    <source>
        <dbReference type="SAM" id="MobiDB-lite"/>
    </source>
</evidence>
<dbReference type="eggNOG" id="KOG4786">
    <property type="taxonomic scope" value="Eukaryota"/>
</dbReference>
<accession>W5N2F7</accession>
<dbReference type="InParanoid" id="W5N2F7"/>
<dbReference type="EMBL" id="AHAT01039153">
    <property type="status" value="NOT_ANNOTATED_CDS"/>
    <property type="molecule type" value="Genomic_DNA"/>
</dbReference>
<dbReference type="OMA" id="PYHEELA"/>
<reference evidence="4" key="1">
    <citation type="submission" date="2011-12" db="EMBL/GenBank/DDBJ databases">
        <title>The Draft Genome of Lepisosteus oculatus.</title>
        <authorList>
            <consortium name="The Broad Institute Genome Assembly &amp; Analysis Group"/>
            <consortium name="Computational R&amp;D Group"/>
            <consortium name="and Sequencing Platform"/>
            <person name="Di Palma F."/>
            <person name="Alfoldi J."/>
            <person name="Johnson J."/>
            <person name="Berlin A."/>
            <person name="Gnerre S."/>
            <person name="Jaffe D."/>
            <person name="MacCallum I."/>
            <person name="Young S."/>
            <person name="Walker B.J."/>
            <person name="Lander E.S."/>
            <person name="Lindblad-Toh K."/>
        </authorList>
    </citation>
    <scope>NUCLEOTIDE SEQUENCE [LARGE SCALE GENOMIC DNA]</scope>
</reference>
<dbReference type="Ensembl" id="ENSLOCT00000014845.1">
    <property type="protein sequence ID" value="ENSLOCP00000014816.1"/>
    <property type="gene ID" value="ENSLOCG00000012045.1"/>
</dbReference>
<feature type="region of interest" description="Disordered" evidence="1">
    <location>
        <begin position="343"/>
        <end position="386"/>
    </location>
</feature>